<reference evidence="11 12" key="1">
    <citation type="journal article" date="2014" name="Nature">
        <title>The genome of the recently domesticated crop plant sugar beet (Beta vulgaris).</title>
        <authorList>
            <person name="Dohm J.C."/>
            <person name="Minoche A.E."/>
            <person name="Holtgrawe D."/>
            <person name="Capella-Gutierrez S."/>
            <person name="Zakrzewski F."/>
            <person name="Tafer H."/>
            <person name="Rupp O."/>
            <person name="Sorensen T.R."/>
            <person name="Stracke R."/>
            <person name="Reinhardt R."/>
            <person name="Goesmann A."/>
            <person name="Kraft T."/>
            <person name="Schulz B."/>
            <person name="Stadler P.F."/>
            <person name="Schmidt T."/>
            <person name="Gabaldon T."/>
            <person name="Lehrach H."/>
            <person name="Weisshaar B."/>
            <person name="Himmelbauer H."/>
        </authorList>
    </citation>
    <scope>NUCLEOTIDE SEQUENCE [LARGE SCALE GENOMIC DNA]</scope>
    <source>
        <tissue evidence="11">Taproot</tissue>
    </source>
</reference>
<keyword evidence="2" id="KW-0645">Protease</keyword>
<evidence type="ECO:0000256" key="1">
    <source>
        <dbReference type="ARBA" id="ARBA00011073"/>
    </source>
</evidence>
<feature type="domain" description="Inhibitor I9" evidence="9">
    <location>
        <begin position="31"/>
        <end position="101"/>
    </location>
</feature>
<name>A0A0J8CGI5_BETVV</name>
<dbReference type="eggNOG" id="ENOG502RKXZ">
    <property type="taxonomic scope" value="Eukaryota"/>
</dbReference>
<feature type="signal peptide" evidence="7">
    <location>
        <begin position="1"/>
        <end position="22"/>
    </location>
</feature>
<dbReference type="PROSITE" id="PS00138">
    <property type="entry name" value="SUBTILASE_SER"/>
    <property type="match status" value="1"/>
</dbReference>
<evidence type="ECO:0000313" key="11">
    <source>
        <dbReference type="EMBL" id="KMT12647.1"/>
    </source>
</evidence>
<dbReference type="Pfam" id="PF05922">
    <property type="entry name" value="Inhibitor_I9"/>
    <property type="match status" value="1"/>
</dbReference>
<feature type="chain" id="PRO_5005295688" evidence="7">
    <location>
        <begin position="23"/>
        <end position="429"/>
    </location>
</feature>
<protein>
    <submittedName>
        <fullName evidence="11">Uncharacterized protein</fullName>
    </submittedName>
</protein>
<dbReference type="Gene3D" id="3.40.50.200">
    <property type="entry name" value="Peptidase S8/S53 domain"/>
    <property type="match status" value="1"/>
</dbReference>
<evidence type="ECO:0000259" key="9">
    <source>
        <dbReference type="Pfam" id="PF05922"/>
    </source>
</evidence>
<evidence type="ECO:0000256" key="5">
    <source>
        <dbReference type="ARBA" id="ARBA00022825"/>
    </source>
</evidence>
<dbReference type="InterPro" id="IPR000209">
    <property type="entry name" value="Peptidase_S8/S53_dom"/>
</dbReference>
<comment type="similarity">
    <text evidence="1 6">Belongs to the peptidase S8 family.</text>
</comment>
<dbReference type="GO" id="GO:0006508">
    <property type="term" value="P:proteolysis"/>
    <property type="evidence" value="ECO:0007669"/>
    <property type="project" value="UniProtKB-KW"/>
</dbReference>
<proteinExistence type="inferred from homology"/>
<dbReference type="InterPro" id="IPR037045">
    <property type="entry name" value="S8pro/Inhibitor_I9_sf"/>
</dbReference>
<dbReference type="Gramene" id="KMT12647">
    <property type="protein sequence ID" value="KMT12647"/>
    <property type="gene ID" value="BVRB_4g091060"/>
</dbReference>
<dbReference type="InterPro" id="IPR045051">
    <property type="entry name" value="SBT"/>
</dbReference>
<dbReference type="OMA" id="KFECPAN"/>
<evidence type="ECO:0000313" key="12">
    <source>
        <dbReference type="Proteomes" id="UP000035740"/>
    </source>
</evidence>
<evidence type="ECO:0000259" key="10">
    <source>
        <dbReference type="Pfam" id="PF17766"/>
    </source>
</evidence>
<evidence type="ECO:0000256" key="2">
    <source>
        <dbReference type="ARBA" id="ARBA00022670"/>
    </source>
</evidence>
<dbReference type="InterPro" id="IPR010259">
    <property type="entry name" value="S8pro/Inhibitor_I9"/>
</dbReference>
<dbReference type="Proteomes" id="UP000035740">
    <property type="component" value="Chromosome 4"/>
</dbReference>
<evidence type="ECO:0000256" key="6">
    <source>
        <dbReference type="PROSITE-ProRule" id="PRU01240"/>
    </source>
</evidence>
<feature type="domain" description="Peptidase S8/S53" evidence="8">
    <location>
        <begin position="146"/>
        <end position="255"/>
    </location>
</feature>
<dbReference type="AlphaFoldDB" id="A0A0J8CGI5"/>
<dbReference type="Gene3D" id="2.60.40.2310">
    <property type="match status" value="1"/>
</dbReference>
<dbReference type="Gene3D" id="3.30.70.80">
    <property type="entry name" value="Peptidase S8 propeptide/proteinase inhibitor I9"/>
    <property type="match status" value="1"/>
</dbReference>
<evidence type="ECO:0000259" key="8">
    <source>
        <dbReference type="Pfam" id="PF00082"/>
    </source>
</evidence>
<comment type="caution">
    <text evidence="6">Lacks conserved residue(s) required for the propagation of feature annotation.</text>
</comment>
<dbReference type="OrthoDB" id="206201at2759"/>
<dbReference type="Gene3D" id="3.50.30.30">
    <property type="match status" value="1"/>
</dbReference>
<feature type="domain" description="Subtilisin-like protease fibronectin type-III" evidence="10">
    <location>
        <begin position="323"/>
        <end position="418"/>
    </location>
</feature>
<dbReference type="InterPro" id="IPR041469">
    <property type="entry name" value="Subtilisin-like_FN3"/>
</dbReference>
<dbReference type="SUPFAM" id="SSF52743">
    <property type="entry name" value="Subtilisin-like"/>
    <property type="match status" value="1"/>
</dbReference>
<dbReference type="Pfam" id="PF00082">
    <property type="entry name" value="Peptidase_S8"/>
    <property type="match status" value="1"/>
</dbReference>
<evidence type="ECO:0000256" key="4">
    <source>
        <dbReference type="ARBA" id="ARBA00022801"/>
    </source>
</evidence>
<dbReference type="EMBL" id="KQ090084">
    <property type="protein sequence ID" value="KMT12647.1"/>
    <property type="molecule type" value="Genomic_DNA"/>
</dbReference>
<keyword evidence="4" id="KW-0378">Hydrolase</keyword>
<dbReference type="InterPro" id="IPR036852">
    <property type="entry name" value="Peptidase_S8/S53_dom_sf"/>
</dbReference>
<dbReference type="FunFam" id="2.60.40.2310:FF:000001">
    <property type="entry name" value="Subtilisin-like protease SBT1.5"/>
    <property type="match status" value="1"/>
</dbReference>
<gene>
    <name evidence="11" type="ORF">BVRB_4g091060</name>
</gene>
<dbReference type="GO" id="GO:0004252">
    <property type="term" value="F:serine-type endopeptidase activity"/>
    <property type="evidence" value="ECO:0007669"/>
    <property type="project" value="InterPro"/>
</dbReference>
<evidence type="ECO:0000256" key="3">
    <source>
        <dbReference type="ARBA" id="ARBA00022729"/>
    </source>
</evidence>
<keyword evidence="12" id="KW-1185">Reference proteome</keyword>
<keyword evidence="5" id="KW-0720">Serine protease</keyword>
<organism evidence="11 12">
    <name type="scientific">Beta vulgaris subsp. vulgaris</name>
    <name type="common">Beet</name>
    <dbReference type="NCBI Taxonomy" id="3555"/>
    <lineage>
        <taxon>Eukaryota</taxon>
        <taxon>Viridiplantae</taxon>
        <taxon>Streptophyta</taxon>
        <taxon>Embryophyta</taxon>
        <taxon>Tracheophyta</taxon>
        <taxon>Spermatophyta</taxon>
        <taxon>Magnoliopsida</taxon>
        <taxon>eudicotyledons</taxon>
        <taxon>Gunneridae</taxon>
        <taxon>Pentapetalae</taxon>
        <taxon>Caryophyllales</taxon>
        <taxon>Chenopodiaceae</taxon>
        <taxon>Betoideae</taxon>
        <taxon>Beta</taxon>
    </lineage>
</organism>
<accession>A0A0J8CGI5</accession>
<sequence>MGKSIILIHGLLSILLISLLQAHVVAVRKHYIVYLGSYDKGRNLLDDPEDITRTHQDMISTVSKKKDYDQHDSSNKLIYSYTKVFNAFAATLDEEEAKELASVWPESKSFSDEGFGPIPKKFKGRCENENDPTFKCNRTPTAKLTQTRTIVQTKPAPVVAEFSSKGPNTITPEILKPDILAPGVSIIAAWSQDPNATMSGAYFPNSGTSMAAPHVAGIAALLRKLYPHWTPSAIKSAIITTATPLDNSGMKMHEDDMVHEATPFGFGAGLVQPNQAMDPGLVYDMTVNDYIDFLCAHHFNNTVLELFTKQYAYKCPQSVNILDLNYPSITIPDFSGSASVTRKLKNVAQPATYKARIEAPPGISIIVEPNTLVYSKTDQEINFKLVFSSDVNHLPLDYQFGSLVWSDGKHVVRSPIVIKAKPRATPLKH</sequence>
<dbReference type="InterPro" id="IPR023828">
    <property type="entry name" value="Peptidase_S8_Ser-AS"/>
</dbReference>
<dbReference type="PANTHER" id="PTHR10795">
    <property type="entry name" value="PROPROTEIN CONVERTASE SUBTILISIN/KEXIN"/>
    <property type="match status" value="1"/>
</dbReference>
<dbReference type="Pfam" id="PF17766">
    <property type="entry name" value="fn3_6"/>
    <property type="match status" value="1"/>
</dbReference>
<keyword evidence="3 7" id="KW-0732">Signal</keyword>
<evidence type="ECO:0000256" key="7">
    <source>
        <dbReference type="SAM" id="SignalP"/>
    </source>
</evidence>
<dbReference type="PROSITE" id="PS51892">
    <property type="entry name" value="SUBTILASE"/>
    <property type="match status" value="1"/>
</dbReference>